<dbReference type="Gene3D" id="3.40.366.10">
    <property type="entry name" value="Malonyl-Coenzyme A Acyl Carrier Protein, domain 2"/>
    <property type="match status" value="1"/>
</dbReference>
<dbReference type="Pfam" id="PF16197">
    <property type="entry name" value="KAsynt_C_assoc"/>
    <property type="match status" value="1"/>
</dbReference>
<dbReference type="SMART" id="SM00823">
    <property type="entry name" value="PKS_PP"/>
    <property type="match status" value="1"/>
</dbReference>
<dbReference type="InterPro" id="IPR032821">
    <property type="entry name" value="PKS_assoc"/>
</dbReference>
<dbReference type="InterPro" id="IPR014031">
    <property type="entry name" value="Ketoacyl_synth_C"/>
</dbReference>
<dbReference type="Pfam" id="PF21089">
    <property type="entry name" value="PKS_DH_N"/>
    <property type="match status" value="1"/>
</dbReference>
<dbReference type="Gene3D" id="3.10.129.110">
    <property type="entry name" value="Polyketide synthase dehydratase"/>
    <property type="match status" value="1"/>
</dbReference>
<dbReference type="Gene3D" id="3.30.70.3290">
    <property type="match status" value="1"/>
</dbReference>
<dbReference type="InterPro" id="IPR016039">
    <property type="entry name" value="Thiolase-like"/>
</dbReference>
<dbReference type="EMBL" id="JAVREM010000017">
    <property type="protein sequence ID" value="MDT0319778.1"/>
    <property type="molecule type" value="Genomic_DNA"/>
</dbReference>
<dbReference type="SUPFAM" id="SSF53901">
    <property type="entry name" value="Thiolase-like"/>
    <property type="match status" value="1"/>
</dbReference>
<dbReference type="CDD" id="cd00833">
    <property type="entry name" value="PKS"/>
    <property type="match status" value="1"/>
</dbReference>
<dbReference type="PROSITE" id="PS50075">
    <property type="entry name" value="CARRIER"/>
    <property type="match status" value="1"/>
</dbReference>
<evidence type="ECO:0000259" key="13">
    <source>
        <dbReference type="PROSITE" id="PS52019"/>
    </source>
</evidence>
<evidence type="ECO:0000256" key="9">
    <source>
        <dbReference type="PROSITE-ProRule" id="PRU01363"/>
    </source>
</evidence>
<dbReference type="InterPro" id="IPR020841">
    <property type="entry name" value="PKS_Beta-ketoAc_synthase_dom"/>
</dbReference>
<evidence type="ECO:0000256" key="7">
    <source>
        <dbReference type="ARBA" id="ARBA00023268"/>
    </source>
</evidence>
<dbReference type="RefSeq" id="WP_311599259.1">
    <property type="nucleotide sequence ID" value="NZ_JAVREM010000017.1"/>
</dbReference>
<dbReference type="InterPro" id="IPR016035">
    <property type="entry name" value="Acyl_Trfase/lysoPLipase"/>
</dbReference>
<feature type="domain" description="Ketosynthase family 3 (KS3)" evidence="12">
    <location>
        <begin position="36"/>
        <end position="448"/>
    </location>
</feature>
<evidence type="ECO:0000256" key="5">
    <source>
        <dbReference type="ARBA" id="ARBA00022679"/>
    </source>
</evidence>
<dbReference type="Pfam" id="PF00550">
    <property type="entry name" value="PP-binding"/>
    <property type="match status" value="1"/>
</dbReference>
<feature type="region of interest" description="C-terminal hotdog fold" evidence="9">
    <location>
        <begin position="1018"/>
        <end position="1159"/>
    </location>
</feature>
<dbReference type="Proteomes" id="UP001183420">
    <property type="component" value="Unassembled WGS sequence"/>
</dbReference>
<dbReference type="PROSITE" id="PS52019">
    <property type="entry name" value="PKS_MFAS_DH"/>
    <property type="match status" value="1"/>
</dbReference>
<comment type="pathway">
    <text evidence="2">Antibiotic biosynthesis.</text>
</comment>
<dbReference type="InterPro" id="IPR049900">
    <property type="entry name" value="PKS_mFAS_DH"/>
</dbReference>
<dbReference type="InterPro" id="IPR015083">
    <property type="entry name" value="NorB/c/GfsB-D-like_docking"/>
</dbReference>
<dbReference type="Pfam" id="PF02801">
    <property type="entry name" value="Ketoacyl-synt_C"/>
    <property type="match status" value="1"/>
</dbReference>
<comment type="caution">
    <text evidence="14">The sequence shown here is derived from an EMBL/GenBank/DDBJ whole genome shotgun (WGS) entry which is preliminary data.</text>
</comment>
<dbReference type="InterPro" id="IPR055123">
    <property type="entry name" value="SpnB-like_Rossmann"/>
</dbReference>
<dbReference type="InterPro" id="IPR016036">
    <property type="entry name" value="Malonyl_transacylase_ACP-bd"/>
</dbReference>
<keyword evidence="3" id="KW-0596">Phosphopantetheine</keyword>
<dbReference type="Pfam" id="PF14765">
    <property type="entry name" value="PS-DH"/>
    <property type="match status" value="1"/>
</dbReference>
<feature type="active site" description="Proton acceptor; for dehydratase activity" evidence="9">
    <location>
        <position position="916"/>
    </location>
</feature>
<comment type="cofactor">
    <cofactor evidence="1">
        <name>pantetheine 4'-phosphate</name>
        <dbReference type="ChEBI" id="CHEBI:47942"/>
    </cofactor>
</comment>
<keyword evidence="5" id="KW-0808">Transferase</keyword>
<gene>
    <name evidence="14" type="ORF">RNC47_15675</name>
</gene>
<dbReference type="InterPro" id="IPR057326">
    <property type="entry name" value="KR_dom"/>
</dbReference>
<evidence type="ECO:0000259" key="12">
    <source>
        <dbReference type="PROSITE" id="PS52004"/>
    </source>
</evidence>
<feature type="domain" description="Carrier" evidence="11">
    <location>
        <begin position="1653"/>
        <end position="1728"/>
    </location>
</feature>
<evidence type="ECO:0000259" key="11">
    <source>
        <dbReference type="PROSITE" id="PS50075"/>
    </source>
</evidence>
<dbReference type="Gene3D" id="3.40.50.720">
    <property type="entry name" value="NAD(P)-binding Rossmann-like Domain"/>
    <property type="match status" value="1"/>
</dbReference>
<evidence type="ECO:0000256" key="3">
    <source>
        <dbReference type="ARBA" id="ARBA00022450"/>
    </source>
</evidence>
<dbReference type="InterPro" id="IPR036291">
    <property type="entry name" value="NAD(P)-bd_dom_sf"/>
</dbReference>
<dbReference type="InterPro" id="IPR049551">
    <property type="entry name" value="PKS_DH_C"/>
</dbReference>
<dbReference type="InterPro" id="IPR009081">
    <property type="entry name" value="PP-bd_ACP"/>
</dbReference>
<dbReference type="SMART" id="SM00822">
    <property type="entry name" value="PKS_KR"/>
    <property type="match status" value="1"/>
</dbReference>
<evidence type="ECO:0000256" key="4">
    <source>
        <dbReference type="ARBA" id="ARBA00022553"/>
    </source>
</evidence>
<keyword evidence="4" id="KW-0597">Phosphoprotein</keyword>
<dbReference type="InterPro" id="IPR013968">
    <property type="entry name" value="PKS_KR"/>
</dbReference>
<evidence type="ECO:0000256" key="1">
    <source>
        <dbReference type="ARBA" id="ARBA00001957"/>
    </source>
</evidence>
<feature type="domain" description="PKS/mFAS DH" evidence="13">
    <location>
        <begin position="884"/>
        <end position="1159"/>
    </location>
</feature>
<name>A0ABU2LQA9_9ACTN</name>
<dbReference type="InterPro" id="IPR042104">
    <property type="entry name" value="PKS_dehydratase_sf"/>
</dbReference>
<dbReference type="InterPro" id="IPR020806">
    <property type="entry name" value="PKS_PP-bd"/>
</dbReference>
<dbReference type="InterPro" id="IPR014030">
    <property type="entry name" value="Ketoacyl_synth_N"/>
</dbReference>
<dbReference type="SMART" id="SM00827">
    <property type="entry name" value="PKS_AT"/>
    <property type="match status" value="1"/>
</dbReference>
<feature type="region of interest" description="N-terminal hotdog fold" evidence="9">
    <location>
        <begin position="884"/>
        <end position="1007"/>
    </location>
</feature>
<sequence>MSTGPSTEQLVEALRQSMLDNERLRRENERFTAAATEPIAIVGMACRYPGGVGSPEELWELVVEGRDAVSGFPVDRGWDLDGLYDPTGERPGTSYGREGGFLYDAAEFDAGLFGISPREALGMDPQQRLLLEASWEALERAGVPPLSLRGSATGVFAGVMYHDYGAGTSDGSIVSGRVAYTLGLEGPAITVDTACSSSLVALHLAAQALRRGECTLALAGGVTVMAEPDMFVYFSEQRGLAPDGRCKAFSASADGVGCSEGVGVLVLERLSDARRNGHRVLAVVRGSAVNQDGASSGLTVPNGPAQQRVIRAALADAGLAPSKVDAVEAHGTGTRLGDPIEAQALLATYGQGREEERPLWLGSLKSNIGHTQAAAGVAGVIKMVMAMRHGVLPRTLHVDEPTPQVDWSAGEVRLLAEPREWPETDRPRRAGVSSFGISGTNAHVIIEEAPATESAPRAGGVVAPWVLSGDTPEALGAQAARLLSLVGEQPELHPADVGWSLATGRSHLRYRAALIADDHAELLRGLKALTAGETTSGAFTGTEGSGRLAFVFSGQGSQRVGMGRGLYEAFPVFAEAFDEVCAGFGGRLREVVFEDATALDRTEFAQPGLFAVQVALFRLLESWGVRPDVVVGHSIGELAAAYVAGVWSLPDACALVAARGRLMQALPAGGAMLAVAASEEEVLPLLGEGLDLAAVNGPSSVVVSGDAEAVAVLERELAGRRTRRLRVSHAFHSALMEPMLGEFRAVAEGLTYREPRVGIVSTVSGGAGDWCDPEYWVSQVRRPVRFADAIRAAESQGVGRWVEIGPDATCTAMAQECLSPTDGVVLTPTLRRDRDEPRALAEAVAQLHVHGAELDWEALFAGSGACWVDVPTYAFQRRRFWLEHPLVGAVVELPESGGVVLTERLSVGHQGWLGDHRVLGRVLLPGTAFVELAVRAGAEVGCGVVGELTLQAPLVVPERGAVDLRVSVDGADGEGRRGFAIHSRAMDGVGGWVRHAAGFLEVAGEDGEGLVVWPPVGVVEVGLGGVYEELEAAGYGYGPAFRGLSAVWRRGEEVFAEVAVPEGAGVDVSGFWLHPALLDAALHAQLLDADVAGGPVLPFSWSGVVVHGPGAGSLRVRITPADTSAGTGAVSLLVTDGQGQPVVSVASLAVRPVDPTTPDTMYRVEWIPWTPAGGLPPVRDCAVLGDGFPELTRAIESAGGRVRTYRDWAALTADVDSGEPAPDVLFHFCRAAGEGAGVAQSASAVRAAANAVLGVARDWVTDERFAESRLVVVTSGAIAAGPGEEVPDLTSAAVWGVVRTAALEYPGRFAALDVEGAGAGAAEPGLLVRAVRAAAYADERDMAVRDGGIRVPRVARAAVPPAVDVPGLGVGFDAVGTVLVTGGTGGLGAVLARHLVVRHGVRHLLLVSRRGQDAPGAGELRAELTELGAEVTVAACDVADRDALAALLAAIPPDHPLTAVVHTAGVIDDGVLTTLTEERMDAVLRPKVDAAWNLHELTLGLDLAAFVLFSSMGGTLGAAGQANYAAANVFLDALAHHRRARGLPAVSLAWGLWANGRMSGALSETDLVRMARSGVLGLSFDDGLALLDRALGSDEPALVPARLDLSGVARAPEGVPAMLRALVAPARRRVAPSGGATAVRGRLLALTGSERERAVLDLVRSTAAMVLGHERKEMVEPERGLLDLGFDSLTAIELRNHLETVTGQRLPATLVFDHPTAAAVADRLLAGLGDEEPAAEAAGPSPEARLTALEAALADSAPLTAEQRAGLAARMRSLAATLARGTGTEQEPGNDVEGATAEELFEILDDELGALG</sequence>
<proteinExistence type="predicted"/>
<dbReference type="Pfam" id="PF22953">
    <property type="entry name" value="SpnB_Rossmann"/>
    <property type="match status" value="1"/>
</dbReference>
<dbReference type="PROSITE" id="PS00606">
    <property type="entry name" value="KS3_1"/>
    <property type="match status" value="1"/>
</dbReference>
<keyword evidence="15" id="KW-1185">Reference proteome</keyword>
<evidence type="ECO:0000256" key="8">
    <source>
        <dbReference type="ARBA" id="ARBA00023315"/>
    </source>
</evidence>
<dbReference type="PANTHER" id="PTHR43775:SF51">
    <property type="entry name" value="INACTIVE PHENOLPHTHIOCEROL SYNTHESIS POLYKETIDE SYNTHASE TYPE I PKS1-RELATED"/>
    <property type="match status" value="1"/>
</dbReference>
<dbReference type="InterPro" id="IPR049552">
    <property type="entry name" value="PKS_DH_N"/>
</dbReference>
<dbReference type="Pfam" id="PF00109">
    <property type="entry name" value="ketoacyl-synt"/>
    <property type="match status" value="1"/>
</dbReference>
<protein>
    <submittedName>
        <fullName evidence="14">SDR family NAD(P)-dependent oxidoreductase</fullName>
    </submittedName>
</protein>
<dbReference type="Gene3D" id="1.10.1200.10">
    <property type="entry name" value="ACP-like"/>
    <property type="match status" value="1"/>
</dbReference>
<dbReference type="PANTHER" id="PTHR43775">
    <property type="entry name" value="FATTY ACID SYNTHASE"/>
    <property type="match status" value="1"/>
</dbReference>
<dbReference type="InterPro" id="IPR050091">
    <property type="entry name" value="PKS_NRPS_Biosynth_Enz"/>
</dbReference>
<evidence type="ECO:0000256" key="2">
    <source>
        <dbReference type="ARBA" id="ARBA00004792"/>
    </source>
</evidence>
<dbReference type="Pfam" id="PF00698">
    <property type="entry name" value="Acyl_transf_1"/>
    <property type="match status" value="1"/>
</dbReference>
<keyword evidence="6" id="KW-0045">Antibiotic biosynthesis</keyword>
<evidence type="ECO:0000313" key="15">
    <source>
        <dbReference type="Proteomes" id="UP001183420"/>
    </source>
</evidence>
<dbReference type="SUPFAM" id="SSF47336">
    <property type="entry name" value="ACP-like"/>
    <property type="match status" value="1"/>
</dbReference>
<dbReference type="SUPFAM" id="SSF55048">
    <property type="entry name" value="Probable ACP-binding domain of malonyl-CoA ACP transacylase"/>
    <property type="match status" value="1"/>
</dbReference>
<dbReference type="CDD" id="cd08956">
    <property type="entry name" value="KR_3_FAS_SDR_x"/>
    <property type="match status" value="1"/>
</dbReference>
<dbReference type="InterPro" id="IPR006162">
    <property type="entry name" value="Ppantetheine_attach_site"/>
</dbReference>
<dbReference type="Gene3D" id="3.40.47.10">
    <property type="match status" value="1"/>
</dbReference>
<dbReference type="PROSITE" id="PS00012">
    <property type="entry name" value="PHOSPHOPANTETHEINE"/>
    <property type="match status" value="1"/>
</dbReference>
<evidence type="ECO:0000313" key="14">
    <source>
        <dbReference type="EMBL" id="MDT0319778.1"/>
    </source>
</evidence>
<dbReference type="InterPro" id="IPR036736">
    <property type="entry name" value="ACP-like_sf"/>
</dbReference>
<feature type="active site" description="Proton donor; for dehydratase activity" evidence="9">
    <location>
        <position position="1079"/>
    </location>
</feature>
<keyword evidence="10" id="KW-0175">Coiled coil</keyword>
<accession>A0ABU2LQA9</accession>
<dbReference type="SUPFAM" id="SSF52151">
    <property type="entry name" value="FabD/lysophospholipase-like"/>
    <property type="match status" value="1"/>
</dbReference>
<dbReference type="InterPro" id="IPR018201">
    <property type="entry name" value="Ketoacyl_synth_AS"/>
</dbReference>
<dbReference type="SUPFAM" id="SSF51735">
    <property type="entry name" value="NAD(P)-binding Rossmann-fold domains"/>
    <property type="match status" value="2"/>
</dbReference>
<evidence type="ECO:0000256" key="10">
    <source>
        <dbReference type="SAM" id="Coils"/>
    </source>
</evidence>
<organism evidence="14 15">
    <name type="scientific">Streptomyces millisiae</name>
    <dbReference type="NCBI Taxonomy" id="3075542"/>
    <lineage>
        <taxon>Bacteria</taxon>
        <taxon>Bacillati</taxon>
        <taxon>Actinomycetota</taxon>
        <taxon>Actinomycetes</taxon>
        <taxon>Kitasatosporales</taxon>
        <taxon>Streptomycetaceae</taxon>
        <taxon>Streptomyces</taxon>
    </lineage>
</organism>
<dbReference type="InterPro" id="IPR001227">
    <property type="entry name" value="Ac_transferase_dom_sf"/>
</dbReference>
<dbReference type="SMART" id="SM00826">
    <property type="entry name" value="PKS_DH"/>
    <property type="match status" value="1"/>
</dbReference>
<dbReference type="InterPro" id="IPR014043">
    <property type="entry name" value="Acyl_transferase_dom"/>
</dbReference>
<dbReference type="InterPro" id="IPR020807">
    <property type="entry name" value="PKS_DH"/>
</dbReference>
<dbReference type="Pfam" id="PF08990">
    <property type="entry name" value="Docking"/>
    <property type="match status" value="1"/>
</dbReference>
<dbReference type="PROSITE" id="PS52004">
    <property type="entry name" value="KS3_2"/>
    <property type="match status" value="1"/>
</dbReference>
<dbReference type="Pfam" id="PF08659">
    <property type="entry name" value="KR"/>
    <property type="match status" value="1"/>
</dbReference>
<feature type="coiled-coil region" evidence="10">
    <location>
        <begin position="7"/>
        <end position="34"/>
    </location>
</feature>
<reference evidence="15" key="1">
    <citation type="submission" date="2023-07" db="EMBL/GenBank/DDBJ databases">
        <title>30 novel species of actinomycetes from the DSMZ collection.</title>
        <authorList>
            <person name="Nouioui I."/>
        </authorList>
    </citation>
    <scope>NUCLEOTIDE SEQUENCE [LARGE SCALE GENOMIC DNA]</scope>
    <source>
        <strain evidence="15">DSM 44918</strain>
    </source>
</reference>
<evidence type="ECO:0000256" key="6">
    <source>
        <dbReference type="ARBA" id="ARBA00023194"/>
    </source>
</evidence>
<keyword evidence="7" id="KW-0511">Multifunctional enzyme</keyword>
<keyword evidence="8" id="KW-0012">Acyltransferase</keyword>
<dbReference type="SMART" id="SM00825">
    <property type="entry name" value="PKS_KS"/>
    <property type="match status" value="1"/>
</dbReference>